<evidence type="ECO:0000313" key="3">
    <source>
        <dbReference type="Proteomes" id="UP000670776"/>
    </source>
</evidence>
<dbReference type="RefSeq" id="WP_209657018.1">
    <property type="nucleotide sequence ID" value="NZ_JAGJCB010000030.1"/>
</dbReference>
<evidence type="ECO:0008006" key="4">
    <source>
        <dbReference type="Google" id="ProtNLM"/>
    </source>
</evidence>
<evidence type="ECO:0000313" key="2">
    <source>
        <dbReference type="EMBL" id="MBP0905743.1"/>
    </source>
</evidence>
<comment type="caution">
    <text evidence="2">The sequence shown here is derived from an EMBL/GenBank/DDBJ whole genome shotgun (WGS) entry which is preliminary data.</text>
</comment>
<protein>
    <recommendedName>
        <fullName evidence="4">MORN repeat protein</fullName>
    </recommendedName>
</protein>
<dbReference type="SUPFAM" id="SSF82185">
    <property type="entry name" value="Histone H3 K4-specific methyltransferase SET7/9 N-terminal domain"/>
    <property type="match status" value="1"/>
</dbReference>
<keyword evidence="3" id="KW-1185">Reference proteome</keyword>
<accession>A0ABS4BZ94</accession>
<dbReference type="Proteomes" id="UP000670776">
    <property type="component" value="Unassembled WGS sequence"/>
</dbReference>
<keyword evidence="1" id="KW-0732">Signal</keyword>
<reference evidence="2 3" key="1">
    <citation type="submission" date="2021-04" db="EMBL/GenBank/DDBJ databases">
        <title>Mariniflexile gromovii gen. nov., sp. nov., a gliding bacterium isolated from the sea urchin Strongylocentrotus intermedius.</title>
        <authorList>
            <person name="Ko S."/>
            <person name="Le V."/>
            <person name="Ahn C.-Y."/>
            <person name="Oh H.-M."/>
        </authorList>
    </citation>
    <scope>NUCLEOTIDE SEQUENCE [LARGE SCALE GENOMIC DNA]</scope>
    <source>
        <strain evidence="2 3">KCTC 12570</strain>
    </source>
</reference>
<dbReference type="EMBL" id="JAGJCB010000030">
    <property type="protein sequence ID" value="MBP0905743.1"/>
    <property type="molecule type" value="Genomic_DNA"/>
</dbReference>
<feature type="chain" id="PRO_5047329806" description="MORN repeat protein" evidence="1">
    <location>
        <begin position="20"/>
        <end position="181"/>
    </location>
</feature>
<feature type="signal peptide" evidence="1">
    <location>
        <begin position="1"/>
        <end position="19"/>
    </location>
</feature>
<sequence>MKSISVILILLLVGYSSNAQHTTRFLEIVKNLEQVSCETDTTFYKNGKVYWTTCWTTYEYNSENYSCKIGSMVQYYKNGMIANEYSLDNYGNIKSIKGFDRKGNKTFESLAIEIDSKAKSLDEFFESLDHMNFKTWTSMYRCSSNLGVSYLYKEGLWINGKKNGVWTTYHENGDIKKEKIF</sequence>
<name>A0ABS4BZ94_9FLAO</name>
<proteinExistence type="predicted"/>
<evidence type="ECO:0000256" key="1">
    <source>
        <dbReference type="SAM" id="SignalP"/>
    </source>
</evidence>
<gene>
    <name evidence="2" type="ORF">J8H85_18110</name>
</gene>
<organism evidence="2 3">
    <name type="scientific">Mariniflexile gromovii</name>
    <dbReference type="NCBI Taxonomy" id="362523"/>
    <lineage>
        <taxon>Bacteria</taxon>
        <taxon>Pseudomonadati</taxon>
        <taxon>Bacteroidota</taxon>
        <taxon>Flavobacteriia</taxon>
        <taxon>Flavobacteriales</taxon>
        <taxon>Flavobacteriaceae</taxon>
        <taxon>Mariniflexile</taxon>
    </lineage>
</organism>